<dbReference type="PANTHER" id="PTHR30290:SF9">
    <property type="entry name" value="OLIGOPEPTIDE-BINDING PROTEIN APPA"/>
    <property type="match status" value="1"/>
</dbReference>
<dbReference type="InterPro" id="IPR000914">
    <property type="entry name" value="SBP_5_dom"/>
</dbReference>
<keyword evidence="7" id="KW-1185">Reference proteome</keyword>
<feature type="domain" description="Solute-binding protein family 5" evidence="5">
    <location>
        <begin position="81"/>
        <end position="434"/>
    </location>
</feature>
<dbReference type="AlphaFoldDB" id="F1T957"/>
<dbReference type="OrthoDB" id="9772924at2"/>
<dbReference type="GO" id="GO:0015833">
    <property type="term" value="P:peptide transport"/>
    <property type="evidence" value="ECO:0007669"/>
    <property type="project" value="TreeGrafter"/>
</dbReference>
<name>F1T957_9FIRM</name>
<evidence type="ECO:0000256" key="4">
    <source>
        <dbReference type="SAM" id="SignalP"/>
    </source>
</evidence>
<protein>
    <submittedName>
        <fullName evidence="6">Extracellular solute-binding protein family 5</fullName>
    </submittedName>
</protein>
<dbReference type="Proteomes" id="UP000003860">
    <property type="component" value="Unassembled WGS sequence"/>
</dbReference>
<dbReference type="EMBL" id="ACXX02000002">
    <property type="protein sequence ID" value="EGD49039.1"/>
    <property type="molecule type" value="Genomic_DNA"/>
</dbReference>
<evidence type="ECO:0000259" key="5">
    <source>
        <dbReference type="Pfam" id="PF00496"/>
    </source>
</evidence>
<keyword evidence="2" id="KW-0813">Transport</keyword>
<gene>
    <name evidence="6" type="ORF">Cpap_3468</name>
</gene>
<dbReference type="CDD" id="cd08518">
    <property type="entry name" value="PBP2_NikA_DppA_OppA_like_19"/>
    <property type="match status" value="1"/>
</dbReference>
<evidence type="ECO:0000256" key="3">
    <source>
        <dbReference type="ARBA" id="ARBA00022729"/>
    </source>
</evidence>
<dbReference type="GO" id="GO:0042597">
    <property type="term" value="C:periplasmic space"/>
    <property type="evidence" value="ECO:0007669"/>
    <property type="project" value="UniProtKB-ARBA"/>
</dbReference>
<dbReference type="STRING" id="588581.Cpap_3468"/>
<dbReference type="InterPro" id="IPR030678">
    <property type="entry name" value="Peptide/Ni-bd"/>
</dbReference>
<comment type="similarity">
    <text evidence="1">Belongs to the bacterial solute-binding protein 5 family.</text>
</comment>
<dbReference type="PANTHER" id="PTHR30290">
    <property type="entry name" value="PERIPLASMIC BINDING COMPONENT OF ABC TRANSPORTER"/>
    <property type="match status" value="1"/>
</dbReference>
<dbReference type="Gene3D" id="3.10.105.10">
    <property type="entry name" value="Dipeptide-binding Protein, Domain 3"/>
    <property type="match status" value="1"/>
</dbReference>
<dbReference type="eggNOG" id="COG0747">
    <property type="taxonomic scope" value="Bacteria"/>
</dbReference>
<dbReference type="GO" id="GO:0043190">
    <property type="term" value="C:ATP-binding cassette (ABC) transporter complex"/>
    <property type="evidence" value="ECO:0007669"/>
    <property type="project" value="InterPro"/>
</dbReference>
<comment type="caution">
    <text evidence="6">The sequence shown here is derived from an EMBL/GenBank/DDBJ whole genome shotgun (WGS) entry which is preliminary data.</text>
</comment>
<evidence type="ECO:0000256" key="2">
    <source>
        <dbReference type="ARBA" id="ARBA00022448"/>
    </source>
</evidence>
<feature type="chain" id="PRO_5039528896" evidence="4">
    <location>
        <begin position="23"/>
        <end position="532"/>
    </location>
</feature>
<dbReference type="InterPro" id="IPR039424">
    <property type="entry name" value="SBP_5"/>
</dbReference>
<dbReference type="Gene3D" id="3.40.190.10">
    <property type="entry name" value="Periplasmic binding protein-like II"/>
    <property type="match status" value="1"/>
</dbReference>
<reference evidence="6" key="1">
    <citation type="submission" date="2009-07" db="EMBL/GenBank/DDBJ databases">
        <authorList>
            <consortium name="US DOE Joint Genome Institute (JGI-PGF)"/>
            <person name="Lucas S."/>
            <person name="Copeland A."/>
            <person name="Lapidus A."/>
            <person name="Glavina del Rio T."/>
            <person name="Tice H."/>
            <person name="Bruce D."/>
            <person name="Goodwin L."/>
            <person name="Pitluck S."/>
            <person name="Larimer F."/>
            <person name="Land M.L."/>
            <person name="Mouttaki H."/>
            <person name="He Z."/>
            <person name="Zhou J."/>
            <person name="Hemme C.L."/>
        </authorList>
    </citation>
    <scope>NUCLEOTIDE SEQUENCE [LARGE SCALE GENOMIC DNA]</scope>
    <source>
        <strain evidence="6">DSM 2782</strain>
    </source>
</reference>
<evidence type="ECO:0000256" key="1">
    <source>
        <dbReference type="ARBA" id="ARBA00005695"/>
    </source>
</evidence>
<reference evidence="6" key="2">
    <citation type="submission" date="2011-01" db="EMBL/GenBank/DDBJ databases">
        <title>The Non-contiguous Finished genome of Clostridium papyrosolvens.</title>
        <authorList>
            <person name="Lucas S."/>
            <person name="Copeland A."/>
            <person name="Lapidus A."/>
            <person name="Cheng J.-F."/>
            <person name="Goodwin L."/>
            <person name="Pitluck S."/>
            <person name="Misra M."/>
            <person name="Chertkov O."/>
            <person name="Detter J.C."/>
            <person name="Han C."/>
            <person name="Tapia R."/>
            <person name="Land M."/>
            <person name="Hauser L."/>
            <person name="Kyrpides N."/>
            <person name="Ivanova N."/>
            <person name="Pagani I."/>
            <person name="Mouttaki H."/>
            <person name="He Z."/>
            <person name="Zhou J."/>
            <person name="Hemme C.L."/>
            <person name="Woyke T."/>
        </authorList>
    </citation>
    <scope>NUCLEOTIDE SEQUENCE [LARGE SCALE GENOMIC DNA]</scope>
    <source>
        <strain evidence="6">DSM 2782</strain>
    </source>
</reference>
<feature type="signal peptide" evidence="4">
    <location>
        <begin position="1"/>
        <end position="22"/>
    </location>
</feature>
<dbReference type="SUPFAM" id="SSF53850">
    <property type="entry name" value="Periplasmic binding protein-like II"/>
    <property type="match status" value="1"/>
</dbReference>
<dbReference type="GO" id="GO:1904680">
    <property type="term" value="F:peptide transmembrane transporter activity"/>
    <property type="evidence" value="ECO:0007669"/>
    <property type="project" value="TreeGrafter"/>
</dbReference>
<dbReference type="Pfam" id="PF00496">
    <property type="entry name" value="SBP_bac_5"/>
    <property type="match status" value="1"/>
</dbReference>
<organism evidence="6 7">
    <name type="scientific">Ruminiclostridium papyrosolvens DSM 2782</name>
    <dbReference type="NCBI Taxonomy" id="588581"/>
    <lineage>
        <taxon>Bacteria</taxon>
        <taxon>Bacillati</taxon>
        <taxon>Bacillota</taxon>
        <taxon>Clostridia</taxon>
        <taxon>Eubacteriales</taxon>
        <taxon>Oscillospiraceae</taxon>
        <taxon>Ruminiclostridium</taxon>
    </lineage>
</organism>
<sequence>MNFRKFAAALIICAITVTGLSACGGNKETSSRENRIKNSEIVVAIGSEPESGFDSTTGGHGSITKVLFSTLFKRDKKLGWENDLAAGYKVSDDKLTWTVTLRAAKFTDGTSVKAEDVVYTYETAKKAGADIDLTMIESIKEVDAKTVAFKLTRPYSPFLERLAYLGIVPKHAHDDSFKDNPVGSGPYKFLQWDKGQQVIVEANDKYYGETPKIKKLTMVFMETDAAFAAVKNGDVDAAQINGTLAKQNVEGTQIVDIPSIECYGICFPMIPNEGKKAKDGAVMGNNVTSDISIRKALNTAVDREKIVKGVLNGYGSVSTTGLEKMPWLNEETVLTAKEYANVEAAKKILAEGGWSDSDKDGIAEKDGKKAAFDLLYTDGVYRQEMALEFVNVAKEIGIQVNLKKTTWDTILPDIHQQAVFYGFGSGDPSELYNLYYGGIAGGSVAWDNSGCYDNTVVNENIDKALAAKNEAEAITYWKALQYKASAKEDAPYCWLANANHVYLAAKGFSFGNPTVQPHGGRIFDNVAEWSWQ</sequence>
<evidence type="ECO:0000313" key="6">
    <source>
        <dbReference type="EMBL" id="EGD49039.1"/>
    </source>
</evidence>
<proteinExistence type="inferred from homology"/>
<dbReference type="RefSeq" id="WP_004617116.1">
    <property type="nucleotide sequence ID" value="NZ_ACXX02000002.1"/>
</dbReference>
<dbReference type="PIRSF" id="PIRSF002741">
    <property type="entry name" value="MppA"/>
    <property type="match status" value="1"/>
</dbReference>
<dbReference type="PROSITE" id="PS51257">
    <property type="entry name" value="PROKAR_LIPOPROTEIN"/>
    <property type="match status" value="1"/>
</dbReference>
<evidence type="ECO:0000313" key="7">
    <source>
        <dbReference type="Proteomes" id="UP000003860"/>
    </source>
</evidence>
<accession>F1T957</accession>
<keyword evidence="3 4" id="KW-0732">Signal</keyword>